<dbReference type="InterPro" id="IPR011009">
    <property type="entry name" value="Kinase-like_dom_sf"/>
</dbReference>
<sequence>MTSSSATGGGGMPTAPQRVVVIQDASKDLSSSAIKWAIDGLSLKLGDELTLLGVLHHVNTPMGYRSKIDSNSVLATNTRIISEEVARKEEEYQRSAELLPIRELFESKKIAFNISVVAASSPKVAALEAVSKLKATWIILDSSSDTEISTLKKWGNKQGSKKVLCSARMLGFVNDIFFSLFNRQMKKDKNFFLERLPCGISRMKRNNSVEHLREPRLHRRNDEFSEANVGNPIRYNEMLPGQEIKSGTTEMVLEFPDDGDLFSLELTAISSRLSEKKHTSIHLQEDDYISIQVAAEDKGSMTSKMPLTQNDENKSQEFGAMNQILEGEKAYPGCKVCGIERPKAASLREFTYTELCTATKGFCQENFLSEGGFGSVFRGELDSGQWIAVKQYKHASSQGEREFRSEVHLLGQLRHKYVVMLLGSCSERNHRLLVYEYVCNGSLEQHLSKNSSSLLTWGQRLKIAIGVAKGLNYLHQNNIIHRDMRPNNILLTHEYEAMLGDFGLSRKQRNESVLVSENKVVGTIGYLAPEYTERGRLSTKSDVYSFGVVLLELITGRTTMDNNLENKGLVGWARPLLHERNYPELIDERILDCHDLYQLFWMITVIEQCLIRDPDKRPSMEKVRREIFQKNI</sequence>
<dbReference type="Gene3D" id="3.30.200.20">
    <property type="entry name" value="Phosphorylase Kinase, domain 1"/>
    <property type="match status" value="1"/>
</dbReference>
<dbReference type="EMBL" id="JACMSC010000013">
    <property type="protein sequence ID" value="KAG6494455.1"/>
    <property type="molecule type" value="Genomic_DNA"/>
</dbReference>
<dbReference type="PANTHER" id="PTHR47982:SF42">
    <property type="entry name" value="PROTEIN KINASE DOMAIN-CONTAINING PROTEIN"/>
    <property type="match status" value="1"/>
</dbReference>
<dbReference type="Proteomes" id="UP000734854">
    <property type="component" value="Unassembled WGS sequence"/>
</dbReference>
<evidence type="ECO:0000256" key="9">
    <source>
        <dbReference type="ARBA" id="ARBA00023136"/>
    </source>
</evidence>
<evidence type="ECO:0000256" key="4">
    <source>
        <dbReference type="ARBA" id="ARBA00022679"/>
    </source>
</evidence>
<name>A0A8J5G985_ZINOF</name>
<dbReference type="InterPro" id="IPR014729">
    <property type="entry name" value="Rossmann-like_a/b/a_fold"/>
</dbReference>
<comment type="catalytic activity">
    <reaction evidence="10">
        <text>L-threonyl-[protein] + ATP = O-phospho-L-threonyl-[protein] + ADP + H(+)</text>
        <dbReference type="Rhea" id="RHEA:46608"/>
        <dbReference type="Rhea" id="RHEA-COMP:11060"/>
        <dbReference type="Rhea" id="RHEA-COMP:11605"/>
        <dbReference type="ChEBI" id="CHEBI:15378"/>
        <dbReference type="ChEBI" id="CHEBI:30013"/>
        <dbReference type="ChEBI" id="CHEBI:30616"/>
        <dbReference type="ChEBI" id="CHEBI:61977"/>
        <dbReference type="ChEBI" id="CHEBI:456216"/>
        <dbReference type="EC" id="2.7.11.1"/>
    </reaction>
</comment>
<evidence type="ECO:0000259" key="12">
    <source>
        <dbReference type="PROSITE" id="PS50011"/>
    </source>
</evidence>
<dbReference type="InterPro" id="IPR008266">
    <property type="entry name" value="Tyr_kinase_AS"/>
</dbReference>
<keyword evidence="5" id="KW-0812">Transmembrane</keyword>
<dbReference type="Gene3D" id="3.40.50.620">
    <property type="entry name" value="HUPs"/>
    <property type="match status" value="1"/>
</dbReference>
<proteinExistence type="predicted"/>
<dbReference type="Gene3D" id="1.10.510.10">
    <property type="entry name" value="Transferase(Phosphotransferase) domain 1"/>
    <property type="match status" value="1"/>
</dbReference>
<reference evidence="13 14" key="1">
    <citation type="submission" date="2020-08" db="EMBL/GenBank/DDBJ databases">
        <title>Plant Genome Project.</title>
        <authorList>
            <person name="Zhang R.-G."/>
        </authorList>
    </citation>
    <scope>NUCLEOTIDE SEQUENCE [LARGE SCALE GENOMIC DNA]</scope>
    <source>
        <tissue evidence="13">Rhizome</tissue>
    </source>
</reference>
<evidence type="ECO:0000256" key="5">
    <source>
        <dbReference type="ARBA" id="ARBA00022692"/>
    </source>
</evidence>
<gene>
    <name evidence="13" type="ORF">ZIOFF_049482</name>
</gene>
<keyword evidence="4" id="KW-0808">Transferase</keyword>
<feature type="domain" description="Protein kinase" evidence="12">
    <location>
        <begin position="362"/>
        <end position="629"/>
    </location>
</feature>
<keyword evidence="3" id="KW-0723">Serine/threonine-protein kinase</keyword>
<dbReference type="AlphaFoldDB" id="A0A8J5G985"/>
<dbReference type="SUPFAM" id="SSF56112">
    <property type="entry name" value="Protein kinase-like (PK-like)"/>
    <property type="match status" value="1"/>
</dbReference>
<dbReference type="PANTHER" id="PTHR47982">
    <property type="entry name" value="PROLINE-RICH RECEPTOR-LIKE PROTEIN KINASE PERK4"/>
    <property type="match status" value="1"/>
</dbReference>
<evidence type="ECO:0000256" key="1">
    <source>
        <dbReference type="ARBA" id="ARBA00004162"/>
    </source>
</evidence>
<evidence type="ECO:0000256" key="7">
    <source>
        <dbReference type="ARBA" id="ARBA00022840"/>
    </source>
</evidence>
<dbReference type="GO" id="GO:0005524">
    <property type="term" value="F:ATP binding"/>
    <property type="evidence" value="ECO:0007669"/>
    <property type="project" value="UniProtKB-KW"/>
</dbReference>
<evidence type="ECO:0000313" key="13">
    <source>
        <dbReference type="EMBL" id="KAG6494455.1"/>
    </source>
</evidence>
<comment type="catalytic activity">
    <reaction evidence="11">
        <text>L-seryl-[protein] + ATP = O-phospho-L-seryl-[protein] + ADP + H(+)</text>
        <dbReference type="Rhea" id="RHEA:17989"/>
        <dbReference type="Rhea" id="RHEA-COMP:9863"/>
        <dbReference type="Rhea" id="RHEA-COMP:11604"/>
        <dbReference type="ChEBI" id="CHEBI:15378"/>
        <dbReference type="ChEBI" id="CHEBI:29999"/>
        <dbReference type="ChEBI" id="CHEBI:30616"/>
        <dbReference type="ChEBI" id="CHEBI:83421"/>
        <dbReference type="ChEBI" id="CHEBI:456216"/>
        <dbReference type="EC" id="2.7.11.1"/>
    </reaction>
</comment>
<comment type="caution">
    <text evidence="13">The sequence shown here is derived from an EMBL/GenBank/DDBJ whole genome shotgun (WGS) entry which is preliminary data.</text>
</comment>
<keyword evidence="3" id="KW-0418">Kinase</keyword>
<organism evidence="13 14">
    <name type="scientific">Zingiber officinale</name>
    <name type="common">Ginger</name>
    <name type="synonym">Amomum zingiber</name>
    <dbReference type="NCBI Taxonomy" id="94328"/>
    <lineage>
        <taxon>Eukaryota</taxon>
        <taxon>Viridiplantae</taxon>
        <taxon>Streptophyta</taxon>
        <taxon>Embryophyta</taxon>
        <taxon>Tracheophyta</taxon>
        <taxon>Spermatophyta</taxon>
        <taxon>Magnoliopsida</taxon>
        <taxon>Liliopsida</taxon>
        <taxon>Zingiberales</taxon>
        <taxon>Zingiberaceae</taxon>
        <taxon>Zingiber</taxon>
    </lineage>
</organism>
<evidence type="ECO:0000256" key="10">
    <source>
        <dbReference type="ARBA" id="ARBA00047899"/>
    </source>
</evidence>
<evidence type="ECO:0000313" key="14">
    <source>
        <dbReference type="Proteomes" id="UP000734854"/>
    </source>
</evidence>
<dbReference type="FunFam" id="1.10.510.10:FF:000095">
    <property type="entry name" value="protein STRUBBELIG-RECEPTOR FAMILY 8"/>
    <property type="match status" value="1"/>
</dbReference>
<evidence type="ECO:0000256" key="8">
    <source>
        <dbReference type="ARBA" id="ARBA00022989"/>
    </source>
</evidence>
<dbReference type="InterPro" id="IPR001245">
    <property type="entry name" value="Ser-Thr/Tyr_kinase_cat_dom"/>
</dbReference>
<dbReference type="EC" id="2.7.11.1" evidence="2"/>
<keyword evidence="7" id="KW-0067">ATP-binding</keyword>
<keyword evidence="14" id="KW-1185">Reference proteome</keyword>
<evidence type="ECO:0000256" key="6">
    <source>
        <dbReference type="ARBA" id="ARBA00022741"/>
    </source>
</evidence>
<keyword evidence="9" id="KW-0472">Membrane</keyword>
<dbReference type="InterPro" id="IPR000719">
    <property type="entry name" value="Prot_kinase_dom"/>
</dbReference>
<dbReference type="Pfam" id="PF07714">
    <property type="entry name" value="PK_Tyr_Ser-Thr"/>
    <property type="match status" value="1"/>
</dbReference>
<dbReference type="GO" id="GO:0004674">
    <property type="term" value="F:protein serine/threonine kinase activity"/>
    <property type="evidence" value="ECO:0007669"/>
    <property type="project" value="UniProtKB-KW"/>
</dbReference>
<evidence type="ECO:0000256" key="2">
    <source>
        <dbReference type="ARBA" id="ARBA00012513"/>
    </source>
</evidence>
<dbReference type="GO" id="GO:0005886">
    <property type="term" value="C:plasma membrane"/>
    <property type="evidence" value="ECO:0007669"/>
    <property type="project" value="UniProtKB-SubCell"/>
</dbReference>
<evidence type="ECO:0000256" key="11">
    <source>
        <dbReference type="ARBA" id="ARBA00048679"/>
    </source>
</evidence>
<comment type="subcellular location">
    <subcellularLocation>
        <location evidence="1">Cell membrane</location>
        <topology evidence="1">Single-pass membrane protein</topology>
    </subcellularLocation>
</comment>
<dbReference type="PROSITE" id="PS50011">
    <property type="entry name" value="PROTEIN_KINASE_DOM"/>
    <property type="match status" value="1"/>
</dbReference>
<evidence type="ECO:0000256" key="3">
    <source>
        <dbReference type="ARBA" id="ARBA00022527"/>
    </source>
</evidence>
<dbReference type="PROSITE" id="PS00109">
    <property type="entry name" value="PROTEIN_KINASE_TYR"/>
    <property type="match status" value="1"/>
</dbReference>
<protein>
    <recommendedName>
        <fullName evidence="2">non-specific serine/threonine protein kinase</fullName>
        <ecNumber evidence="2">2.7.11.1</ecNumber>
    </recommendedName>
</protein>
<dbReference type="FunFam" id="3.30.200.20:FF:000604">
    <property type="entry name" value="Proline-rich receptor-like protein kinase PERK8"/>
    <property type="match status" value="1"/>
</dbReference>
<accession>A0A8J5G985</accession>
<keyword evidence="8" id="KW-1133">Transmembrane helix</keyword>
<keyword evidence="6" id="KW-0547">Nucleotide-binding</keyword>
<dbReference type="InterPro" id="IPR047117">
    <property type="entry name" value="PERK1-13-like"/>
</dbReference>